<dbReference type="AlphaFoldDB" id="A0A167QY94"/>
<reference evidence="1 2" key="1">
    <citation type="journal article" date="2016" name="Genome Biol. Evol.">
        <title>Divergent and convergent evolution of fungal pathogenicity.</title>
        <authorList>
            <person name="Shang Y."/>
            <person name="Xiao G."/>
            <person name="Zheng P."/>
            <person name="Cen K."/>
            <person name="Zhan S."/>
            <person name="Wang C."/>
        </authorList>
    </citation>
    <scope>NUCLEOTIDE SEQUENCE [LARGE SCALE GENOMIC DNA]</scope>
    <source>
        <strain evidence="1 2">RCEF 264</strain>
    </source>
</reference>
<name>A0A167QY94_9HYPO</name>
<dbReference type="GO" id="GO:0016740">
    <property type="term" value="F:transferase activity"/>
    <property type="evidence" value="ECO:0007669"/>
    <property type="project" value="UniProtKB-KW"/>
</dbReference>
<dbReference type="EMBL" id="AZHD01000013">
    <property type="protein sequence ID" value="OAA58093.1"/>
    <property type="molecule type" value="Genomic_DNA"/>
</dbReference>
<dbReference type="InterPro" id="IPR016181">
    <property type="entry name" value="Acyl_CoA_acyltransferase"/>
</dbReference>
<keyword evidence="2" id="KW-1185">Reference proteome</keyword>
<dbReference type="Proteomes" id="UP000076874">
    <property type="component" value="Unassembled WGS sequence"/>
</dbReference>
<evidence type="ECO:0000313" key="1">
    <source>
        <dbReference type="EMBL" id="OAA58093.1"/>
    </source>
</evidence>
<dbReference type="Gene3D" id="3.40.630.30">
    <property type="match status" value="1"/>
</dbReference>
<dbReference type="OrthoDB" id="41532at2759"/>
<sequence>MTAIEPLGDLVADAEVAAAAADFSADMNADGNGAAAAPAASLFPLSRSLSFASSPLPQPSPPPPKSPPLPSFPSLTVQRFAPARHAHLVLYLAALHAACITHDGLSGSFLPPLHHEKLLTWWKVRLAETAVFLLLDDEAEATAAAATATSAITAGAPGRAGSHLVGAAMLRPHPAETSPHVAAVELLLVCPRHRRQQQPRQQQEQKQQQEPWWDARPAGAEAGQILLDCVAAHARAEGRTLLTAETEADSAAAALFLALGFTEAGRIPGFVLRRPGVTGGGGGGAKRDQLLLYKDLLAPPS</sequence>
<accession>A0A167QY94</accession>
<organism evidence="1 2">
    <name type="scientific">Niveomyces insectorum RCEF 264</name>
    <dbReference type="NCBI Taxonomy" id="1081102"/>
    <lineage>
        <taxon>Eukaryota</taxon>
        <taxon>Fungi</taxon>
        <taxon>Dikarya</taxon>
        <taxon>Ascomycota</taxon>
        <taxon>Pezizomycotina</taxon>
        <taxon>Sordariomycetes</taxon>
        <taxon>Hypocreomycetidae</taxon>
        <taxon>Hypocreales</taxon>
        <taxon>Cordycipitaceae</taxon>
        <taxon>Niveomyces</taxon>
    </lineage>
</organism>
<keyword evidence="1" id="KW-0808">Transferase</keyword>
<dbReference type="STRING" id="1081102.A0A167QY94"/>
<comment type="caution">
    <text evidence="1">The sequence shown here is derived from an EMBL/GenBank/DDBJ whole genome shotgun (WGS) entry which is preliminary data.</text>
</comment>
<gene>
    <name evidence="1" type="ORF">SPI_06978</name>
</gene>
<protein>
    <submittedName>
        <fullName evidence="1">Gcn5-related n-acetyltransferase</fullName>
    </submittedName>
</protein>
<dbReference type="SUPFAM" id="SSF55729">
    <property type="entry name" value="Acyl-CoA N-acyltransferases (Nat)"/>
    <property type="match status" value="2"/>
</dbReference>
<proteinExistence type="predicted"/>
<evidence type="ECO:0000313" key="2">
    <source>
        <dbReference type="Proteomes" id="UP000076874"/>
    </source>
</evidence>